<keyword evidence="11" id="KW-0325">Glycoprotein</keyword>
<keyword evidence="8 12" id="KW-1133">Transmembrane helix</keyword>
<reference evidence="16" key="1">
    <citation type="journal article" date="2014" name="Nat. Commun.">
        <title>The emerging biofuel crop Camelina sativa retains a highly undifferentiated hexaploid genome structure.</title>
        <authorList>
            <person name="Kagale S."/>
            <person name="Koh C."/>
            <person name="Nixon J."/>
            <person name="Bollina V."/>
            <person name="Clarke W.E."/>
            <person name="Tuteja R."/>
            <person name="Spillane C."/>
            <person name="Robinson S.J."/>
            <person name="Links M.G."/>
            <person name="Clarke C."/>
            <person name="Higgins E.E."/>
            <person name="Huebert T."/>
            <person name="Sharpe A.G."/>
            <person name="Parkin I.A."/>
        </authorList>
    </citation>
    <scope>NUCLEOTIDE SEQUENCE [LARGE SCALE GENOMIC DNA]</scope>
    <source>
        <strain evidence="16">cv. DH55</strain>
    </source>
</reference>
<feature type="chain" id="PRO_5045270777" evidence="13">
    <location>
        <begin position="30"/>
        <end position="801"/>
    </location>
</feature>
<dbReference type="RefSeq" id="XP_010495836.1">
    <property type="nucleotide sequence ID" value="XM_010497534.2"/>
</dbReference>
<dbReference type="SUPFAM" id="SSF52058">
    <property type="entry name" value="L domain-like"/>
    <property type="match status" value="2"/>
</dbReference>
<dbReference type="Pfam" id="PF23598">
    <property type="entry name" value="LRR_14"/>
    <property type="match status" value="1"/>
</dbReference>
<organism evidence="16 17">
    <name type="scientific">Camelina sativa</name>
    <name type="common">False flax</name>
    <name type="synonym">Myagrum sativum</name>
    <dbReference type="NCBI Taxonomy" id="90675"/>
    <lineage>
        <taxon>Eukaryota</taxon>
        <taxon>Viridiplantae</taxon>
        <taxon>Streptophyta</taxon>
        <taxon>Embryophyta</taxon>
        <taxon>Tracheophyta</taxon>
        <taxon>Spermatophyta</taxon>
        <taxon>Magnoliopsida</taxon>
        <taxon>eudicotyledons</taxon>
        <taxon>Gunneridae</taxon>
        <taxon>Pentapetalae</taxon>
        <taxon>rosids</taxon>
        <taxon>malvids</taxon>
        <taxon>Brassicales</taxon>
        <taxon>Brassicaceae</taxon>
        <taxon>Camelineae</taxon>
        <taxon>Camelina</taxon>
    </lineage>
</organism>
<keyword evidence="7" id="KW-0677">Repeat</keyword>
<evidence type="ECO:0000256" key="2">
    <source>
        <dbReference type="ARBA" id="ARBA00009592"/>
    </source>
</evidence>
<evidence type="ECO:0000256" key="13">
    <source>
        <dbReference type="SAM" id="SignalP"/>
    </source>
</evidence>
<keyword evidence="9 12" id="KW-0472">Membrane</keyword>
<dbReference type="PROSITE" id="PS51450">
    <property type="entry name" value="LRR"/>
    <property type="match status" value="1"/>
</dbReference>
<dbReference type="SMART" id="SM00369">
    <property type="entry name" value="LRR_TYP"/>
    <property type="match status" value="4"/>
</dbReference>
<sequence>MLHSCNQGKMTIWSFCLILFLSNSILVLASHVRHLCRADQKNALLEFKNEFYVQELNSNGIVGDKKTEKWRNNTDCCTWDGISCDPKTGKVVELDLMNSFLNGPLRYDSSLFRLQHLHSLVLGSNNFSGTLPNSIGNLKYLRVLSLGDCHLFGKIPSSLGNLTYLTNLDLSVNDFTGELPDSMGNLNKLTELHLRSAKLSGKFPSVLLNMSELTLINLGSNQFEENNFSGPIPESISKLVGLFYLDLSLWNTERAMVDFNMFLQLESLMFLDLSYINTRSTLDTSIFSPLLSLGYLDLSGINLKTSSTLSLPSPMGTLILASCNIAEFPKFLENQTTLYYLDISANRIEGQVPEWLWSLPDLKYVNISQNSFSGFEGPVDVIQRCGELIMLDISSNAFHHPFPLLPNSTTIFLGSDNRFSGEVPRTICKLVSLDTLVLSNNNFNGSIPRCFENFNTTLSVLHLRNNNFSGTFSEESVSEHLRSVDVGRNRLSGELPKSLINCTRLEFLNVEDNIISDRFPLWLRSLPSLQILVLRSNDFHGPISFPGESSSFNKLRIFDISENRFSGVLPSHYFAGWSAMSSVIDIVDVIPSRYAGRDDSGNYQNSVTMTAKGSKIELVGSVFAIYKTIDVSGNKFKGGIPESIALLKELIVLNMSNNAFTSSIPPALSNLTNLESLDLSKNRLSGKIPPELGKLTFLAQMNFSYNRLEGPIPQGTQIQSQKSSSFAENPGLCGVPLQETCGGGGEEEELKKEQGEQKEQVFSWIAAAVGYVPGLVCGLTIGHILTSYKREWFMRIFHYFT</sequence>
<evidence type="ECO:0000313" key="17">
    <source>
        <dbReference type="RefSeq" id="XP_010495836.1"/>
    </source>
</evidence>
<feature type="domain" description="Leucine-rich repeat-containing N-terminal plant-type" evidence="14">
    <location>
        <begin position="38"/>
        <end position="85"/>
    </location>
</feature>
<dbReference type="InterPro" id="IPR013210">
    <property type="entry name" value="LRR_N_plant-typ"/>
</dbReference>
<keyword evidence="4" id="KW-0433">Leucine-rich repeat</keyword>
<dbReference type="PANTHER" id="PTHR48061">
    <property type="entry name" value="LEUCINE-RICH REPEAT RECEPTOR PROTEIN KINASE EMS1-LIKE-RELATED"/>
    <property type="match status" value="1"/>
</dbReference>
<dbReference type="Gene3D" id="3.80.10.10">
    <property type="entry name" value="Ribonuclease Inhibitor"/>
    <property type="match status" value="2"/>
</dbReference>
<evidence type="ECO:0000259" key="14">
    <source>
        <dbReference type="Pfam" id="PF08263"/>
    </source>
</evidence>
<dbReference type="Pfam" id="PF00560">
    <property type="entry name" value="LRR_1"/>
    <property type="match status" value="3"/>
</dbReference>
<gene>
    <name evidence="17" type="primary">LOC104772981</name>
</gene>
<evidence type="ECO:0000256" key="4">
    <source>
        <dbReference type="ARBA" id="ARBA00022614"/>
    </source>
</evidence>
<keyword evidence="5 12" id="KW-0812">Transmembrane</keyword>
<reference evidence="17" key="2">
    <citation type="submission" date="2025-08" db="UniProtKB">
        <authorList>
            <consortium name="RefSeq"/>
        </authorList>
    </citation>
    <scope>IDENTIFICATION</scope>
    <source>
        <tissue evidence="17">Leaf</tissue>
    </source>
</reference>
<evidence type="ECO:0000259" key="15">
    <source>
        <dbReference type="Pfam" id="PF23598"/>
    </source>
</evidence>
<protein>
    <submittedName>
        <fullName evidence="17">Receptor-like protein 12 isoform X1</fullName>
    </submittedName>
</protein>
<dbReference type="InterPro" id="IPR003591">
    <property type="entry name" value="Leu-rich_rpt_typical-subtyp"/>
</dbReference>
<dbReference type="InterPro" id="IPR055414">
    <property type="entry name" value="LRR_R13L4/SHOC2-like"/>
</dbReference>
<name>A0ABM0Y5G0_CAMSA</name>
<dbReference type="InterPro" id="IPR032675">
    <property type="entry name" value="LRR_dom_sf"/>
</dbReference>
<proteinExistence type="inferred from homology"/>
<evidence type="ECO:0000256" key="11">
    <source>
        <dbReference type="ARBA" id="ARBA00023180"/>
    </source>
</evidence>
<evidence type="ECO:0000256" key="10">
    <source>
        <dbReference type="ARBA" id="ARBA00023170"/>
    </source>
</evidence>
<keyword evidence="16" id="KW-1185">Reference proteome</keyword>
<dbReference type="GeneID" id="104772981"/>
<dbReference type="Pfam" id="PF08263">
    <property type="entry name" value="LRRNT_2"/>
    <property type="match status" value="1"/>
</dbReference>
<feature type="domain" description="Disease resistance R13L4/SHOC-2-like LRR" evidence="15">
    <location>
        <begin position="110"/>
        <end position="299"/>
    </location>
</feature>
<accession>A0ABM0Y5G0</accession>
<evidence type="ECO:0000313" key="16">
    <source>
        <dbReference type="Proteomes" id="UP000694864"/>
    </source>
</evidence>
<comment type="similarity">
    <text evidence="2">Belongs to the RLP family.</text>
</comment>
<keyword evidence="3" id="KW-1003">Cell membrane</keyword>
<dbReference type="Pfam" id="PF13855">
    <property type="entry name" value="LRR_8"/>
    <property type="match status" value="1"/>
</dbReference>
<feature type="signal peptide" evidence="13">
    <location>
        <begin position="1"/>
        <end position="29"/>
    </location>
</feature>
<comment type="subcellular location">
    <subcellularLocation>
        <location evidence="1">Cell membrane</location>
        <topology evidence="1">Single-pass type I membrane protein</topology>
    </subcellularLocation>
</comment>
<dbReference type="InterPro" id="IPR046956">
    <property type="entry name" value="RLP23-like"/>
</dbReference>
<evidence type="ECO:0000256" key="5">
    <source>
        <dbReference type="ARBA" id="ARBA00022692"/>
    </source>
</evidence>
<evidence type="ECO:0000256" key="9">
    <source>
        <dbReference type="ARBA" id="ARBA00023136"/>
    </source>
</evidence>
<evidence type="ECO:0000256" key="1">
    <source>
        <dbReference type="ARBA" id="ARBA00004251"/>
    </source>
</evidence>
<dbReference type="InterPro" id="IPR001611">
    <property type="entry name" value="Leu-rich_rpt"/>
</dbReference>
<keyword evidence="6 13" id="KW-0732">Signal</keyword>
<dbReference type="PANTHER" id="PTHR48061:SF12">
    <property type="entry name" value="DISEASE RESISTANCE LIKE PROTEIN"/>
    <property type="match status" value="1"/>
</dbReference>
<dbReference type="Proteomes" id="UP000694864">
    <property type="component" value="Unplaced"/>
</dbReference>
<feature type="transmembrane region" description="Helical" evidence="12">
    <location>
        <begin position="761"/>
        <end position="785"/>
    </location>
</feature>
<evidence type="ECO:0000256" key="12">
    <source>
        <dbReference type="SAM" id="Phobius"/>
    </source>
</evidence>
<keyword evidence="10" id="KW-0675">Receptor</keyword>
<evidence type="ECO:0000256" key="3">
    <source>
        <dbReference type="ARBA" id="ARBA00022475"/>
    </source>
</evidence>
<evidence type="ECO:0000256" key="8">
    <source>
        <dbReference type="ARBA" id="ARBA00022989"/>
    </source>
</evidence>
<evidence type="ECO:0000256" key="6">
    <source>
        <dbReference type="ARBA" id="ARBA00022729"/>
    </source>
</evidence>
<evidence type="ECO:0000256" key="7">
    <source>
        <dbReference type="ARBA" id="ARBA00022737"/>
    </source>
</evidence>